<evidence type="ECO:0000256" key="1">
    <source>
        <dbReference type="SAM" id="MobiDB-lite"/>
    </source>
</evidence>
<dbReference type="AlphaFoldDB" id="A0A813DGA7"/>
<reference evidence="2" key="1">
    <citation type="submission" date="2021-02" db="EMBL/GenBank/DDBJ databases">
        <authorList>
            <person name="Dougan E. K."/>
            <person name="Rhodes N."/>
            <person name="Thang M."/>
            <person name="Chan C."/>
        </authorList>
    </citation>
    <scope>NUCLEOTIDE SEQUENCE</scope>
</reference>
<gene>
    <name evidence="2" type="ORF">PGLA1383_LOCUS3569</name>
</gene>
<name>A0A813DGA7_POLGL</name>
<sequence>SPATRRSAAQSNRRRWGREFGPWRDADGAGQTPGGVALRRACGAACRAGRLPGLCLCCLQRGWLAGGAFSDAQGVAAEPGDLISHLFLAVLLVRPMAKRLGFSSQGRTLGEQPEMARSRSPMPKALARDMRSAPPDTSSAMLLSEVPRCMLWACSVCKKAVPEHGFDACWCHVCKVCLCSQCTNKTWRCACGPAARLQPSAPKIAPFTPRLTAILDTMQRNYQLDDVNQLRQLLADRRFSSHVDCNEYETVEAFVDFAHQGIQEMGAQGDVRLVAAAAWESMEALCEMRVRGMARSAAPNPFLMRSTSDYKLPGGGLVPGRATARPPALVEEARVAADEFFSLGVQWPVKPEFTTDKEWAKCKKLVVSWWLLMLRLGNVSQLFVEYTAIRDSVRIAARQTQVAAWMNLTATALGGGIAALRRYQEFAEEALGTVTDSVWAPTLLLMRMWLAELSGGGSTVAASARRNLARFAEELRLQDLAALLKHQHVVEQAAAGPQLLIREIKQATPVSIRAVLHFDVLLGSDSVYVRWISAMWWLLMFGVVRFVHLQRSTFTHMDEDGGFFFCHMGKRSVRRQRFPFRWCVPRRSLTNKDPVEVLNQCVRDASGGRSCSWLLCDFGPPRVPLSKLSSAVWSPMSISRFASLSRQLLQMPPGQLSAEQAAGISTYSGRRLSPTLADLGQFPDTKRLKLGGWLNEELIAQQQQMAQPNRYADQKILAQLDVRIKVQEMVRSAARKLGKASLSMDWADMRKAFIGGQERIAAVAARKQRPMGQPAVPCELSCGKGVAMPTLGPGVAVADEAMSRSDESESTSSSGESMD</sequence>
<proteinExistence type="predicted"/>
<feature type="compositionally biased region" description="Polar residues" evidence="1">
    <location>
        <begin position="1"/>
        <end position="11"/>
    </location>
</feature>
<feature type="compositionally biased region" description="Basic and acidic residues" evidence="1">
    <location>
        <begin position="17"/>
        <end position="27"/>
    </location>
</feature>
<dbReference type="EMBL" id="CAJNNV010001259">
    <property type="protein sequence ID" value="CAE8584640.1"/>
    <property type="molecule type" value="Genomic_DNA"/>
</dbReference>
<comment type="caution">
    <text evidence="2">The sequence shown here is derived from an EMBL/GenBank/DDBJ whole genome shotgun (WGS) entry which is preliminary data.</text>
</comment>
<feature type="region of interest" description="Disordered" evidence="1">
    <location>
        <begin position="793"/>
        <end position="819"/>
    </location>
</feature>
<keyword evidence="3" id="KW-1185">Reference proteome</keyword>
<feature type="non-terminal residue" evidence="2">
    <location>
        <position position="1"/>
    </location>
</feature>
<dbReference type="Proteomes" id="UP000654075">
    <property type="component" value="Unassembled WGS sequence"/>
</dbReference>
<feature type="region of interest" description="Disordered" evidence="1">
    <location>
        <begin position="1"/>
        <end position="32"/>
    </location>
</feature>
<organism evidence="2 3">
    <name type="scientific">Polarella glacialis</name>
    <name type="common">Dinoflagellate</name>
    <dbReference type="NCBI Taxonomy" id="89957"/>
    <lineage>
        <taxon>Eukaryota</taxon>
        <taxon>Sar</taxon>
        <taxon>Alveolata</taxon>
        <taxon>Dinophyceae</taxon>
        <taxon>Suessiales</taxon>
        <taxon>Suessiaceae</taxon>
        <taxon>Polarella</taxon>
    </lineage>
</organism>
<feature type="compositionally biased region" description="Low complexity" evidence="1">
    <location>
        <begin position="810"/>
        <end position="819"/>
    </location>
</feature>
<evidence type="ECO:0000313" key="2">
    <source>
        <dbReference type="EMBL" id="CAE8584640.1"/>
    </source>
</evidence>
<evidence type="ECO:0000313" key="3">
    <source>
        <dbReference type="Proteomes" id="UP000654075"/>
    </source>
</evidence>
<accession>A0A813DGA7</accession>
<protein>
    <submittedName>
        <fullName evidence="2">Uncharacterized protein</fullName>
    </submittedName>
</protein>